<feature type="region of interest" description="Disordered" evidence="1">
    <location>
        <begin position="31"/>
        <end position="74"/>
    </location>
</feature>
<accession>A0A367E8Q7</accession>
<evidence type="ECO:0000256" key="2">
    <source>
        <dbReference type="SAM" id="Phobius"/>
    </source>
</evidence>
<evidence type="ECO:0000256" key="1">
    <source>
        <dbReference type="SAM" id="MobiDB-lite"/>
    </source>
</evidence>
<name>A0A367E8Q7_9ACTN</name>
<evidence type="ECO:0000313" key="3">
    <source>
        <dbReference type="EMBL" id="RCG14401.1"/>
    </source>
</evidence>
<gene>
    <name evidence="3" type="ORF">DTL70_31335</name>
</gene>
<organism evidence="3 4">
    <name type="scientific">Streptomyces diacarni</name>
    <dbReference type="NCBI Taxonomy" id="2800381"/>
    <lineage>
        <taxon>Bacteria</taxon>
        <taxon>Bacillati</taxon>
        <taxon>Actinomycetota</taxon>
        <taxon>Actinomycetes</taxon>
        <taxon>Kitasatosporales</taxon>
        <taxon>Streptomycetaceae</taxon>
        <taxon>Streptomyces</taxon>
    </lineage>
</organism>
<protein>
    <submittedName>
        <fullName evidence="3">Uncharacterized protein</fullName>
    </submittedName>
</protein>
<feature type="transmembrane region" description="Helical" evidence="2">
    <location>
        <begin position="12"/>
        <end position="28"/>
    </location>
</feature>
<dbReference type="AlphaFoldDB" id="A0A367E8Q7"/>
<proteinExistence type="predicted"/>
<sequence>MAVTPGHRLELWLSLTLSAILVLAGLYVQRRQRHRRVSDRHEHPEGERAPGPHAPGPDGARGDRPATSPTGSAR</sequence>
<dbReference type="EMBL" id="QOIN01000070">
    <property type="protein sequence ID" value="RCG14401.1"/>
    <property type="molecule type" value="Genomic_DNA"/>
</dbReference>
<keyword evidence="2" id="KW-0812">Transmembrane</keyword>
<keyword evidence="2" id="KW-0472">Membrane</keyword>
<reference evidence="3 4" key="1">
    <citation type="submission" date="2018-06" db="EMBL/GenBank/DDBJ databases">
        <title>Streptomyces reniochalinae sp. nov. and Streptomyces diacarnus sp. nov. from marine sponges.</title>
        <authorList>
            <person name="Li L."/>
        </authorList>
    </citation>
    <scope>NUCLEOTIDE SEQUENCE [LARGE SCALE GENOMIC DNA]</scope>
    <source>
        <strain evidence="3 4">LHW51701</strain>
    </source>
</reference>
<keyword evidence="4" id="KW-1185">Reference proteome</keyword>
<evidence type="ECO:0000313" key="4">
    <source>
        <dbReference type="Proteomes" id="UP000252914"/>
    </source>
</evidence>
<keyword evidence="2" id="KW-1133">Transmembrane helix</keyword>
<dbReference type="Proteomes" id="UP000252914">
    <property type="component" value="Unassembled WGS sequence"/>
</dbReference>
<comment type="caution">
    <text evidence="3">The sequence shown here is derived from an EMBL/GenBank/DDBJ whole genome shotgun (WGS) entry which is preliminary data.</text>
</comment>
<feature type="compositionally biased region" description="Basic and acidic residues" evidence="1">
    <location>
        <begin position="39"/>
        <end position="50"/>
    </location>
</feature>